<dbReference type="OrthoDB" id="282744at2"/>
<dbReference type="STRING" id="715226.ABI_34620"/>
<dbReference type="InterPro" id="IPR011256">
    <property type="entry name" value="Reg_factor_effector_dom_sf"/>
</dbReference>
<dbReference type="Gene3D" id="3.20.80.10">
    <property type="entry name" value="Regulatory factor, effector binding domain"/>
    <property type="match status" value="1"/>
</dbReference>
<evidence type="ECO:0000313" key="2">
    <source>
        <dbReference type="EMBL" id="EGF90440.1"/>
    </source>
</evidence>
<protein>
    <submittedName>
        <fullName evidence="2">Bacterial transcription activator, effector binding domain protein</fullName>
    </submittedName>
</protein>
<dbReference type="PANTHER" id="PTHR36444">
    <property type="entry name" value="TRANSCRIPTIONAL REGULATOR PROTEIN YOBU-RELATED"/>
    <property type="match status" value="1"/>
</dbReference>
<dbReference type="AlphaFoldDB" id="F4QQF3"/>
<dbReference type="Pfam" id="PF06445">
    <property type="entry name" value="GyrI-like"/>
    <property type="match status" value="1"/>
</dbReference>
<dbReference type="Proteomes" id="UP000006512">
    <property type="component" value="Unassembled WGS sequence"/>
</dbReference>
<organism evidence="2 3">
    <name type="scientific">Asticcacaulis biprosthecium C19</name>
    <dbReference type="NCBI Taxonomy" id="715226"/>
    <lineage>
        <taxon>Bacteria</taxon>
        <taxon>Pseudomonadati</taxon>
        <taxon>Pseudomonadota</taxon>
        <taxon>Alphaproteobacteria</taxon>
        <taxon>Caulobacterales</taxon>
        <taxon>Caulobacteraceae</taxon>
        <taxon>Asticcacaulis</taxon>
    </lineage>
</organism>
<dbReference type="HOGENOM" id="CLU_108864_1_0_5"/>
<accession>F4QQF3</accession>
<dbReference type="SMART" id="SM00871">
    <property type="entry name" value="AraC_E_bind"/>
    <property type="match status" value="1"/>
</dbReference>
<dbReference type="SUPFAM" id="SSF55136">
    <property type="entry name" value="Probable bacterial effector-binding domain"/>
    <property type="match status" value="1"/>
</dbReference>
<evidence type="ECO:0000259" key="1">
    <source>
        <dbReference type="SMART" id="SM00871"/>
    </source>
</evidence>
<dbReference type="PANTHER" id="PTHR36444:SF2">
    <property type="entry name" value="TRANSCRIPTIONAL REGULATOR PROTEIN YOBU-RELATED"/>
    <property type="match status" value="1"/>
</dbReference>
<name>F4QQF3_9CAUL</name>
<dbReference type="EMBL" id="GL883079">
    <property type="protein sequence ID" value="EGF90440.1"/>
    <property type="molecule type" value="Genomic_DNA"/>
</dbReference>
<reference evidence="3" key="1">
    <citation type="submission" date="2011-03" db="EMBL/GenBank/DDBJ databases">
        <title>Draft genome sequence of Brevundimonas diminuta.</title>
        <authorList>
            <person name="Brown P.J.B."/>
            <person name="Buechlein A."/>
            <person name="Hemmerich C."/>
            <person name="Brun Y.V."/>
        </authorList>
    </citation>
    <scope>NUCLEOTIDE SEQUENCE [LARGE SCALE GENOMIC DNA]</scope>
    <source>
        <strain evidence="3">C19</strain>
    </source>
</reference>
<dbReference type="eggNOG" id="COG3708">
    <property type="taxonomic scope" value="Bacteria"/>
</dbReference>
<dbReference type="InterPro" id="IPR053182">
    <property type="entry name" value="YobU-like_regulator"/>
</dbReference>
<keyword evidence="3" id="KW-1185">Reference proteome</keyword>
<proteinExistence type="predicted"/>
<dbReference type="InterPro" id="IPR010499">
    <property type="entry name" value="AraC_E-bd"/>
</dbReference>
<dbReference type="RefSeq" id="WP_006274244.1">
    <property type="nucleotide sequence ID" value="NZ_GL883079.1"/>
</dbReference>
<dbReference type="InterPro" id="IPR029442">
    <property type="entry name" value="GyrI-like"/>
</dbReference>
<feature type="domain" description="AraC effector-binding" evidence="1">
    <location>
        <begin position="4"/>
        <end position="152"/>
    </location>
</feature>
<gene>
    <name evidence="2" type="ORF">ABI_34620</name>
</gene>
<evidence type="ECO:0000313" key="3">
    <source>
        <dbReference type="Proteomes" id="UP000006512"/>
    </source>
</evidence>
<sequence>MATEPYRLETAPERKLTGLSGHYDMTTNSQIPALWDRFNTFELPERPDPEVYYGVCYNNSDSGFDYLCGVEIADDLELPAEFNVLDIAAQTYAVFTHTGHISGIGHTWGQVWQQHVPQFGLKVLPAPFYERYGPDFDPESGNGEVTIWIPVAG</sequence>